<feature type="region of interest" description="Disordered" evidence="3">
    <location>
        <begin position="216"/>
        <end position="264"/>
    </location>
</feature>
<comment type="caution">
    <text evidence="4">The sequence shown here is derived from an EMBL/GenBank/DDBJ whole genome shotgun (WGS) entry which is preliminary data.</text>
</comment>
<keyword evidence="5" id="KW-1185">Reference proteome</keyword>
<proteinExistence type="predicted"/>
<keyword evidence="2" id="KW-0539">Nucleus</keyword>
<reference evidence="5" key="1">
    <citation type="journal article" date="2023" name="Commun. Biol.">
        <title>Genome analysis of Parmales, the sister group of diatoms, reveals the evolutionary specialization of diatoms from phago-mixotrophs to photoautotrophs.</title>
        <authorList>
            <person name="Ban H."/>
            <person name="Sato S."/>
            <person name="Yoshikawa S."/>
            <person name="Yamada K."/>
            <person name="Nakamura Y."/>
            <person name="Ichinomiya M."/>
            <person name="Sato N."/>
            <person name="Blanc-Mathieu R."/>
            <person name="Endo H."/>
            <person name="Kuwata A."/>
            <person name="Ogata H."/>
        </authorList>
    </citation>
    <scope>NUCLEOTIDE SEQUENCE [LARGE SCALE GENOMIC DNA]</scope>
</reference>
<evidence type="ECO:0000256" key="2">
    <source>
        <dbReference type="ARBA" id="ARBA00023242"/>
    </source>
</evidence>
<dbReference type="Proteomes" id="UP001165065">
    <property type="component" value="Unassembled WGS sequence"/>
</dbReference>
<organism evidence="4 5">
    <name type="scientific">Triparma columacea</name>
    <dbReference type="NCBI Taxonomy" id="722753"/>
    <lineage>
        <taxon>Eukaryota</taxon>
        <taxon>Sar</taxon>
        <taxon>Stramenopiles</taxon>
        <taxon>Ochrophyta</taxon>
        <taxon>Bolidophyceae</taxon>
        <taxon>Parmales</taxon>
        <taxon>Triparmaceae</taxon>
        <taxon>Triparma</taxon>
    </lineage>
</organism>
<dbReference type="InterPro" id="IPR052414">
    <property type="entry name" value="U3_snoRNA-assoc_WDR"/>
</dbReference>
<dbReference type="InterPro" id="IPR011048">
    <property type="entry name" value="Haem_d1_sf"/>
</dbReference>
<evidence type="ECO:0000256" key="1">
    <source>
        <dbReference type="ARBA" id="ARBA00004123"/>
    </source>
</evidence>
<dbReference type="GO" id="GO:0000462">
    <property type="term" value="P:maturation of SSU-rRNA from tricistronic rRNA transcript (SSU-rRNA, 5.8S rRNA, LSU-rRNA)"/>
    <property type="evidence" value="ECO:0007669"/>
    <property type="project" value="TreeGrafter"/>
</dbReference>
<dbReference type="AlphaFoldDB" id="A0A9W7L8T7"/>
<accession>A0A9W7L8T7</accession>
<name>A0A9W7L8T7_9STRA</name>
<dbReference type="EMBL" id="BRYA01000141">
    <property type="protein sequence ID" value="GMI41009.1"/>
    <property type="molecule type" value="Genomic_DNA"/>
</dbReference>
<evidence type="ECO:0000313" key="5">
    <source>
        <dbReference type="Proteomes" id="UP001165065"/>
    </source>
</evidence>
<dbReference type="SUPFAM" id="SSF51004">
    <property type="entry name" value="C-terminal (heme d1) domain of cytochrome cd1-nitrite reductase"/>
    <property type="match status" value="1"/>
</dbReference>
<dbReference type="OrthoDB" id="10579199at2759"/>
<sequence length="419" mass="45444">MAATHTVLLSSEIIVKHEDNKCQILDLQRGVVIKELDVGENVKTVGGGGKWWGVLYWDGQTASLQTYTSPCTPSKLVKLGSAPYTAFQTPPPHTHIYVSTSSSVGRIVNVRTGDRSIKSRDILGFKEDVFYRLKDKGVIEEVDFGGRILGTLQTPEGTGKVRCVYGSEHGYLIVGDKGTSNKDGKIVGGGEVEGGVVGEDGKTWLWDKGGRVWVAGEEEEEGGKVGEKGGKRKGAVGIEDEGGEKRIRVDEEEEEEEDEEEEETVQERLQSILNTLKEENEHLLESESTTVTGFAGDLPSGALDLSQILSQALQTGDSASVEGVFSGNKEGRSSTVSGLSSGDALLLLNWCVDKIKRRPTRYMQLSDVLKAVVRHHAGVLGVGREGRKGLDEVEKLGKERAERLKDLVVLEGRLNGLLD</sequence>
<dbReference type="PANTHER" id="PTHR44267:SF1">
    <property type="entry name" value="WD REPEAT-CONTAINING PROTEIN 43"/>
    <property type="match status" value="1"/>
</dbReference>
<evidence type="ECO:0000256" key="3">
    <source>
        <dbReference type="SAM" id="MobiDB-lite"/>
    </source>
</evidence>
<gene>
    <name evidence="4" type="ORF">TrCOL_g10575</name>
</gene>
<evidence type="ECO:0008006" key="6">
    <source>
        <dbReference type="Google" id="ProtNLM"/>
    </source>
</evidence>
<comment type="subcellular location">
    <subcellularLocation>
        <location evidence="1">Nucleus</location>
    </subcellularLocation>
</comment>
<feature type="compositionally biased region" description="Acidic residues" evidence="3">
    <location>
        <begin position="250"/>
        <end position="264"/>
    </location>
</feature>
<protein>
    <recommendedName>
        <fullName evidence="6">Small-subunit processome Utp12 domain-containing protein</fullName>
    </recommendedName>
</protein>
<evidence type="ECO:0000313" key="4">
    <source>
        <dbReference type="EMBL" id="GMI41009.1"/>
    </source>
</evidence>
<dbReference type="PANTHER" id="PTHR44267">
    <property type="entry name" value="WD REPEAT-CONTAINING PROTEIN 43"/>
    <property type="match status" value="1"/>
</dbReference>
<dbReference type="GO" id="GO:0005730">
    <property type="term" value="C:nucleolus"/>
    <property type="evidence" value="ECO:0007669"/>
    <property type="project" value="TreeGrafter"/>
</dbReference>